<evidence type="ECO:0000256" key="4">
    <source>
        <dbReference type="ARBA" id="ARBA00023180"/>
    </source>
</evidence>
<feature type="region of interest" description="Disordered" evidence="5">
    <location>
        <begin position="129"/>
        <end position="157"/>
    </location>
</feature>
<dbReference type="GO" id="GO:0042124">
    <property type="term" value="F:1,3-beta-glucanosyltransferase activity"/>
    <property type="evidence" value="ECO:0007669"/>
    <property type="project" value="TreeGrafter"/>
</dbReference>
<accession>A0A813LV82</accession>
<proteinExistence type="inferred from homology"/>
<keyword evidence="4" id="KW-0325">Glycoprotein</keyword>
<evidence type="ECO:0000256" key="6">
    <source>
        <dbReference type="SAM" id="SignalP"/>
    </source>
</evidence>
<dbReference type="InterPro" id="IPR017853">
    <property type="entry name" value="GH"/>
</dbReference>
<name>A0A813LV82_POLGL</name>
<dbReference type="AlphaFoldDB" id="A0A813LV82"/>
<protein>
    <recommendedName>
        <fullName evidence="9">1,3-beta-glucanosyltransferase</fullName>
    </recommendedName>
</protein>
<evidence type="ECO:0000256" key="2">
    <source>
        <dbReference type="ARBA" id="ARBA00022729"/>
    </source>
</evidence>
<dbReference type="EMBL" id="CAJNNW010037079">
    <property type="protein sequence ID" value="CAE8739224.1"/>
    <property type="molecule type" value="Genomic_DNA"/>
</dbReference>
<dbReference type="GO" id="GO:0005886">
    <property type="term" value="C:plasma membrane"/>
    <property type="evidence" value="ECO:0007669"/>
    <property type="project" value="TreeGrafter"/>
</dbReference>
<dbReference type="PANTHER" id="PTHR31468:SF2">
    <property type="entry name" value="1,3-BETA-GLUCANOSYLTRANSFERASE GAS1"/>
    <property type="match status" value="1"/>
</dbReference>
<reference evidence="7" key="1">
    <citation type="submission" date="2021-02" db="EMBL/GenBank/DDBJ databases">
        <authorList>
            <person name="Dougan E. K."/>
            <person name="Rhodes N."/>
            <person name="Thang M."/>
            <person name="Chan C."/>
        </authorList>
    </citation>
    <scope>NUCLEOTIDE SEQUENCE</scope>
</reference>
<dbReference type="Pfam" id="PF03198">
    <property type="entry name" value="Glyco_hydro_72"/>
    <property type="match status" value="1"/>
</dbReference>
<dbReference type="Proteomes" id="UP000626109">
    <property type="component" value="Unassembled WGS sequence"/>
</dbReference>
<evidence type="ECO:0000256" key="5">
    <source>
        <dbReference type="SAM" id="MobiDB-lite"/>
    </source>
</evidence>
<evidence type="ECO:0008006" key="9">
    <source>
        <dbReference type="Google" id="ProtNLM"/>
    </source>
</evidence>
<evidence type="ECO:0000313" key="7">
    <source>
        <dbReference type="EMBL" id="CAE8739224.1"/>
    </source>
</evidence>
<dbReference type="PANTHER" id="PTHR31468">
    <property type="entry name" value="1,3-BETA-GLUCANOSYLTRANSFERASE GAS1"/>
    <property type="match status" value="1"/>
</dbReference>
<dbReference type="SUPFAM" id="SSF51445">
    <property type="entry name" value="(Trans)glycosidases"/>
    <property type="match status" value="1"/>
</dbReference>
<comment type="similarity">
    <text evidence="1">Belongs to the glycosyl hydrolase 72 family.</text>
</comment>
<feature type="compositionally biased region" description="Low complexity" evidence="5">
    <location>
        <begin position="146"/>
        <end position="155"/>
    </location>
</feature>
<dbReference type="InterPro" id="IPR004886">
    <property type="entry name" value="Glucanosyltransferase"/>
</dbReference>
<sequence length="623" mass="68117">MTAVSWWTLIITSAGTQLSRAQTDTSQSAALAADDECTTSDGLHGACAVSALQRRAHRMQAELGENGQQQQCSEEGADCRSTGCCADSTMTCYEKNQFWAGCRESCSPGPYEYDDAMSRTPWSCRVIGTEATTSPAPGPEVPSLEPTSGAPAAASPLPPVTSPIIIRGSLLYEAEKGKRFFAKGIAYNPRNINWKGVDEGPGSQTCKAGQPKFPTLEYTADVTADEHEAEFSEALKVIAKLGANTVRLYNVNPSNSHAKFMNLAASLGIYVLVPLTRMDWGFLPAFPSPDCYEKVLEGYGHVGVNLLTSAKLIVQEFSKYTNTLMFVVANELPVNDKNGFAAYPCVKSLTRDIHRYQASCAEGMRRVPLIYADVDMGAPDRGIIAKYMTCELESPDDAVDAYGLNVYSWCDENYLDEHKRVNFRYSPYQAVLDDFGGYDKPLLFTEFGCNTGVFETACPYPKGRTWPDVPHMFKEMAEVLSGAIAFEYSMEKNQFGIVLTPGFLKGQTEVRLLPSFYALQEAFTENHVSSTWDGLDTHSCSALPSDVAPMAYKHARSVCTSTAVARELQTRHGVEKVVDWHVIPPTPSASVLAAWNATAIGCPAYQVSPEEHQESCCHMSCSH</sequence>
<evidence type="ECO:0000256" key="1">
    <source>
        <dbReference type="ARBA" id="ARBA00007528"/>
    </source>
</evidence>
<feature type="chain" id="PRO_5032807028" description="1,3-beta-glucanosyltransferase" evidence="6">
    <location>
        <begin position="22"/>
        <end position="623"/>
    </location>
</feature>
<evidence type="ECO:0000313" key="8">
    <source>
        <dbReference type="Proteomes" id="UP000626109"/>
    </source>
</evidence>
<keyword evidence="3" id="KW-1015">Disulfide bond</keyword>
<keyword evidence="2 6" id="KW-0732">Signal</keyword>
<organism evidence="7 8">
    <name type="scientific">Polarella glacialis</name>
    <name type="common">Dinoflagellate</name>
    <dbReference type="NCBI Taxonomy" id="89957"/>
    <lineage>
        <taxon>Eukaryota</taxon>
        <taxon>Sar</taxon>
        <taxon>Alveolata</taxon>
        <taxon>Dinophyceae</taxon>
        <taxon>Suessiales</taxon>
        <taxon>Suessiaceae</taxon>
        <taxon>Polarella</taxon>
    </lineage>
</organism>
<feature type="signal peptide" evidence="6">
    <location>
        <begin position="1"/>
        <end position="21"/>
    </location>
</feature>
<comment type="caution">
    <text evidence="7">The sequence shown here is derived from an EMBL/GenBank/DDBJ whole genome shotgun (WGS) entry which is preliminary data.</text>
</comment>
<evidence type="ECO:0000256" key="3">
    <source>
        <dbReference type="ARBA" id="ARBA00023157"/>
    </source>
</evidence>
<dbReference type="GO" id="GO:0034411">
    <property type="term" value="P:cell wall (1-&gt;3)-beta-D-glucan biosynthetic process"/>
    <property type="evidence" value="ECO:0007669"/>
    <property type="project" value="TreeGrafter"/>
</dbReference>
<dbReference type="Gene3D" id="3.20.20.80">
    <property type="entry name" value="Glycosidases"/>
    <property type="match status" value="1"/>
</dbReference>
<gene>
    <name evidence="7" type="ORF">PGLA2088_LOCUS49518</name>
</gene>